<dbReference type="AlphaFoldDB" id="A0A1B1S7T8"/>
<reference evidence="2" key="1">
    <citation type="submission" date="2016-04" db="EMBL/GenBank/DDBJ databases">
        <title>Complete Genome Sequences of Twelve Strains of a Stable Defined Moderately Diverse Mouse Microbiota 2 (sDMDMm2).</title>
        <authorList>
            <person name="Uchimura Y."/>
            <person name="Wyss M."/>
            <person name="Brugiroux S."/>
            <person name="Limenitakis J.P."/>
            <person name="Stecher B."/>
            <person name="McCoy K.D."/>
            <person name="Macpherson A.J."/>
        </authorList>
    </citation>
    <scope>NUCLEOTIDE SEQUENCE [LARGE SCALE GENOMIC DNA]</scope>
    <source>
        <strain evidence="2">YL27</strain>
    </source>
</reference>
<evidence type="ECO:0000313" key="2">
    <source>
        <dbReference type="Proteomes" id="UP000186351"/>
    </source>
</evidence>
<name>A0A1B1S7T8_9BACT</name>
<dbReference type="EMBL" id="CP015402">
    <property type="protein sequence ID" value="ANU62857.1"/>
    <property type="molecule type" value="Genomic_DNA"/>
</dbReference>
<keyword evidence="2" id="KW-1185">Reference proteome</keyword>
<sequence>MTFRIPANKTTLSFLPTFMTFLRQIIAYMCMPLLFAACNNDIFIDTFDIPAEDSYSIPGSGGECSFLLPADNMTMAIYVESGDYDIDATLPGGEHMTNCNWLEGDGRFTVSHPRVDMTVERTGRRVDVKVSRYYSRRDESVEIVFSTEYQSFTDTIKIPAYNPYELRGVEYQFQSTTLYDDMGSSSTIFNGSISNHSDSPMKFPFILSEATIPVFYKCRVEGSGEMYFDMVKGAEFPIPSSLTDDPWMWSWGLLGDSADLASEGAALLTHYPPLPSIDSIPPHTTSQIRLASDNELMQFVAILDIYNAHTSQSHQVYMWLSIDIPFDYTVSRNDIPLE</sequence>
<proteinExistence type="predicted"/>
<dbReference type="STRING" id="1796646.A4V02_03380"/>
<evidence type="ECO:0000313" key="1">
    <source>
        <dbReference type="EMBL" id="ANU62857.1"/>
    </source>
</evidence>
<organism evidence="1 2">
    <name type="scientific">Muribaculum intestinale</name>
    <dbReference type="NCBI Taxonomy" id="1796646"/>
    <lineage>
        <taxon>Bacteria</taxon>
        <taxon>Pseudomonadati</taxon>
        <taxon>Bacteroidota</taxon>
        <taxon>Bacteroidia</taxon>
        <taxon>Bacteroidales</taxon>
        <taxon>Muribaculaceae</taxon>
        <taxon>Muribaculum</taxon>
    </lineage>
</organism>
<dbReference type="KEGG" id="pary:A4V02_03380"/>
<gene>
    <name evidence="1" type="ORF">A4V02_03380</name>
</gene>
<dbReference type="RefSeq" id="WP_068960233.1">
    <property type="nucleotide sequence ID" value="NZ_CAJTJN010000022.1"/>
</dbReference>
<accession>A0A1B1S7T8</accession>
<accession>A0A1Z2XDZ7</accession>
<dbReference type="Proteomes" id="UP000186351">
    <property type="component" value="Chromosome"/>
</dbReference>
<protein>
    <submittedName>
        <fullName evidence="1">Uncharacterized protein</fullName>
    </submittedName>
</protein>